<name>A0A5R8Q885_9FIRM</name>
<dbReference type="InterPro" id="IPR003737">
    <property type="entry name" value="GlcNAc_PI_deacetylase-related"/>
</dbReference>
<dbReference type="EMBL" id="VBWP01000010">
    <property type="protein sequence ID" value="TLG71800.1"/>
    <property type="molecule type" value="Genomic_DNA"/>
</dbReference>
<dbReference type="Proteomes" id="UP000306912">
    <property type="component" value="Unassembled WGS sequence"/>
</dbReference>
<dbReference type="AlphaFoldDB" id="A0A5R8Q885"/>
<keyword evidence="2" id="KW-1185">Reference proteome</keyword>
<dbReference type="InterPro" id="IPR024078">
    <property type="entry name" value="LmbE-like_dom_sf"/>
</dbReference>
<evidence type="ECO:0000313" key="2">
    <source>
        <dbReference type="Proteomes" id="UP000306912"/>
    </source>
</evidence>
<dbReference type="SUPFAM" id="SSF102588">
    <property type="entry name" value="LmbE-like"/>
    <property type="match status" value="1"/>
</dbReference>
<proteinExistence type="predicted"/>
<protein>
    <submittedName>
        <fullName evidence="1">PIG-L family deacetylase</fullName>
    </submittedName>
</protein>
<dbReference type="OrthoDB" id="3514174at2"/>
<gene>
    <name evidence="1" type="ORF">FEZ08_10350</name>
</gene>
<dbReference type="Pfam" id="PF02585">
    <property type="entry name" value="PIG-L"/>
    <property type="match status" value="1"/>
</dbReference>
<organism evidence="1 2">
    <name type="scientific">Culicoidibacter larvae</name>
    <dbReference type="NCBI Taxonomy" id="2579976"/>
    <lineage>
        <taxon>Bacteria</taxon>
        <taxon>Bacillati</taxon>
        <taxon>Bacillota</taxon>
        <taxon>Culicoidibacteria</taxon>
        <taxon>Culicoidibacterales</taxon>
        <taxon>Culicoidibacteraceae</taxon>
        <taxon>Culicoidibacter</taxon>
    </lineage>
</organism>
<accession>A0A5R8Q885</accession>
<sequence>MITMNQKRVVSIGAHALDAELMGGPYLIKAAASGAKCSFVHMTRGERGNKEKSPEVYGKQLETEMAAVAAVMGADAFWIGYPAGNLPSPEQIVLDWMEYLRQEQVTTVITHWRGSLHPRHILCHDTVTEAVVRLRREGMAIDLYYGENCEDLNGFIPQLYIQFDDAVLETWLAGLREYELFRGGVLTVPYYDYYTTMAKMRSIELGILPYAKAFMVSPHEVEVL</sequence>
<reference evidence="1 2" key="1">
    <citation type="submission" date="2019-05" db="EMBL/GenBank/DDBJ databases">
        <title>Culicoidintestinum kansasii gen. nov., sp. nov. from the gastrointestinal tract of the biting midge, Culicoides sonorensis.</title>
        <authorList>
            <person name="Neupane S."/>
            <person name="Ghosh A."/>
            <person name="Gunther S."/>
            <person name="Martin K."/>
            <person name="Zurek L."/>
        </authorList>
    </citation>
    <scope>NUCLEOTIDE SEQUENCE [LARGE SCALE GENOMIC DNA]</scope>
    <source>
        <strain evidence="1 2">CS-1</strain>
    </source>
</reference>
<dbReference type="InParanoid" id="A0A5R8Q885"/>
<evidence type="ECO:0000313" key="1">
    <source>
        <dbReference type="EMBL" id="TLG71800.1"/>
    </source>
</evidence>
<dbReference type="Gene3D" id="3.40.50.10320">
    <property type="entry name" value="LmbE-like"/>
    <property type="match status" value="1"/>
</dbReference>
<comment type="caution">
    <text evidence="1">The sequence shown here is derived from an EMBL/GenBank/DDBJ whole genome shotgun (WGS) entry which is preliminary data.</text>
</comment>